<gene>
    <name evidence="1" type="ORF">LTRI10_LOCUS19004</name>
</gene>
<organism evidence="1 2">
    <name type="scientific">Linum trigynum</name>
    <dbReference type="NCBI Taxonomy" id="586398"/>
    <lineage>
        <taxon>Eukaryota</taxon>
        <taxon>Viridiplantae</taxon>
        <taxon>Streptophyta</taxon>
        <taxon>Embryophyta</taxon>
        <taxon>Tracheophyta</taxon>
        <taxon>Spermatophyta</taxon>
        <taxon>Magnoliopsida</taxon>
        <taxon>eudicotyledons</taxon>
        <taxon>Gunneridae</taxon>
        <taxon>Pentapetalae</taxon>
        <taxon>rosids</taxon>
        <taxon>fabids</taxon>
        <taxon>Malpighiales</taxon>
        <taxon>Linaceae</taxon>
        <taxon>Linum</taxon>
    </lineage>
</organism>
<keyword evidence="2" id="KW-1185">Reference proteome</keyword>
<sequence>MESYRSLPEHECWAKNIQFFTVGSSKSHGQVKCFTARMGCEIGFVSMRIIPRSQSQEEEAAFLTGFCDYHQPIVSRDGVVKVPFFKALRDIFLALEMLHYGRGRPHSNLNDAASIVFQKKSNGFSVKLRGLKPPPSKEDLDEKTRKDCPDVDGLIKQRIKDAKTKDCEDLDVLIRKLITESMTVSSSATNTPAIPYVIDRLLKQLRKDGCLNLSESLFFIGAKSRLDYFLVAYKWVKELNFVRHLNVDFTRKGTFDWTREVRNHPVLGQLFRKSSYSTFPGCFLRFCRNACEHFPANINGHRYEYEKQWQMLYAVWPKFFDKLHGFLCHNKIYIFGLDGDRV</sequence>
<proteinExistence type="predicted"/>
<name>A0AAV2DUP1_9ROSI</name>
<evidence type="ECO:0000313" key="1">
    <source>
        <dbReference type="EMBL" id="CAL1377346.1"/>
    </source>
</evidence>
<dbReference type="EMBL" id="OZ034816">
    <property type="protein sequence ID" value="CAL1377346.1"/>
    <property type="molecule type" value="Genomic_DNA"/>
</dbReference>
<evidence type="ECO:0000313" key="2">
    <source>
        <dbReference type="Proteomes" id="UP001497516"/>
    </source>
</evidence>
<reference evidence="1 2" key="1">
    <citation type="submission" date="2024-04" db="EMBL/GenBank/DDBJ databases">
        <authorList>
            <person name="Fracassetti M."/>
        </authorList>
    </citation>
    <scope>NUCLEOTIDE SEQUENCE [LARGE SCALE GENOMIC DNA]</scope>
</reference>
<dbReference type="AlphaFoldDB" id="A0AAV2DUP1"/>
<protein>
    <submittedName>
        <fullName evidence="1">Uncharacterized protein</fullName>
    </submittedName>
</protein>
<accession>A0AAV2DUP1</accession>
<dbReference type="Proteomes" id="UP001497516">
    <property type="component" value="Chromosome 3"/>
</dbReference>